<feature type="domain" description="Major facilitator superfamily (MFS) profile" evidence="6">
    <location>
        <begin position="101"/>
        <end position="512"/>
    </location>
</feature>
<dbReference type="Proteomes" id="UP000319731">
    <property type="component" value="Unassembled WGS sequence"/>
</dbReference>
<feature type="transmembrane region" description="Helical" evidence="5">
    <location>
        <begin position="342"/>
        <end position="364"/>
    </location>
</feature>
<gene>
    <name evidence="7" type="ORF">SmJEL517_g00571</name>
</gene>
<dbReference type="STRING" id="1806994.A0A507CE88"/>
<dbReference type="GO" id="GO:0140115">
    <property type="term" value="P:export across plasma membrane"/>
    <property type="evidence" value="ECO:0007669"/>
    <property type="project" value="UniProtKB-ARBA"/>
</dbReference>
<feature type="transmembrane region" description="Helical" evidence="5">
    <location>
        <begin position="412"/>
        <end position="435"/>
    </location>
</feature>
<dbReference type="GO" id="GO:0022857">
    <property type="term" value="F:transmembrane transporter activity"/>
    <property type="evidence" value="ECO:0007669"/>
    <property type="project" value="InterPro"/>
</dbReference>
<protein>
    <recommendedName>
        <fullName evidence="6">Major facilitator superfamily (MFS) profile domain-containing protein</fullName>
    </recommendedName>
</protein>
<dbReference type="PROSITE" id="PS00216">
    <property type="entry name" value="SUGAR_TRANSPORT_1"/>
    <property type="match status" value="1"/>
</dbReference>
<feature type="transmembrane region" description="Helical" evidence="5">
    <location>
        <begin position="295"/>
        <end position="322"/>
    </location>
</feature>
<keyword evidence="4 5" id="KW-0472">Membrane</keyword>
<keyword evidence="8" id="KW-1185">Reference proteome</keyword>
<dbReference type="RefSeq" id="XP_031027579.1">
    <property type="nucleotide sequence ID" value="XM_031166500.1"/>
</dbReference>
<comment type="caution">
    <text evidence="7">The sequence shown here is derived from an EMBL/GenBank/DDBJ whole genome shotgun (WGS) entry which is preliminary data.</text>
</comment>
<name>A0A507CE88_9FUNG</name>
<dbReference type="GeneID" id="42001797"/>
<feature type="transmembrane region" description="Helical" evidence="5">
    <location>
        <begin position="226"/>
        <end position="244"/>
    </location>
</feature>
<dbReference type="PANTHER" id="PTHR23502:SF5">
    <property type="entry name" value="QUINIDINE RESISTANCE PROTEIN 3"/>
    <property type="match status" value="1"/>
</dbReference>
<feature type="transmembrane region" description="Helical" evidence="5">
    <location>
        <begin position="256"/>
        <end position="275"/>
    </location>
</feature>
<evidence type="ECO:0000313" key="7">
    <source>
        <dbReference type="EMBL" id="TPX37668.1"/>
    </source>
</evidence>
<dbReference type="AlphaFoldDB" id="A0A507CE88"/>
<dbReference type="Gene3D" id="1.20.1720.10">
    <property type="entry name" value="Multidrug resistance protein D"/>
    <property type="match status" value="1"/>
</dbReference>
<keyword evidence="3 5" id="KW-1133">Transmembrane helix</keyword>
<dbReference type="GO" id="GO:0005886">
    <property type="term" value="C:plasma membrane"/>
    <property type="evidence" value="ECO:0007669"/>
    <property type="project" value="TreeGrafter"/>
</dbReference>
<dbReference type="InterPro" id="IPR020846">
    <property type="entry name" value="MFS_dom"/>
</dbReference>
<evidence type="ECO:0000256" key="4">
    <source>
        <dbReference type="ARBA" id="ARBA00023136"/>
    </source>
</evidence>
<organism evidence="7 8">
    <name type="scientific">Synchytrium microbalum</name>
    <dbReference type="NCBI Taxonomy" id="1806994"/>
    <lineage>
        <taxon>Eukaryota</taxon>
        <taxon>Fungi</taxon>
        <taxon>Fungi incertae sedis</taxon>
        <taxon>Chytridiomycota</taxon>
        <taxon>Chytridiomycota incertae sedis</taxon>
        <taxon>Chytridiomycetes</taxon>
        <taxon>Synchytriales</taxon>
        <taxon>Synchytriaceae</taxon>
        <taxon>Synchytrium</taxon>
    </lineage>
</organism>
<dbReference type="GO" id="GO:0042908">
    <property type="term" value="P:xenobiotic transport"/>
    <property type="evidence" value="ECO:0007669"/>
    <property type="project" value="UniProtKB-ARBA"/>
</dbReference>
<sequence>MDQFEPPEGARALWNVDFPPVVQDDDKNDSKTSLDITTQRLLQTEQSHPTPYVKSNIIDPKVVVVHDDDEKQRNGIIKHLKHKELPPIDALNWPRWKKNLSMFLIGAAGFLVPLATTAFLPALLAIETDFHASANVVNTSVSTYILMVGLGPVLLGPLSERLGRRFIYVWSVLAYAVTSIGCALSPNIAALIVLRLSQAFFASASGAVSGASVADMYSISERGSMMGVMMLGPLLAPAIAPSVSGALSDHFGWRSIFWLQAILGGIVFVPLLFFLPESYRPLRDENGKLAPYNPFAAILVLKNFAIIWSALYGGIGFGIYYLIAVCLPATYATVYGFTQTQIGLAMLGNALGFIVGALGGGRFTDYVRKRLVARNNGMSQPEYRLYALGPSVVLMPVGLIWFGWSLENHANYVVPLIGLFFSGAATMAISVICSAYSIDSMVWQAATVSAGGAMLRMLFAAVTPGTSNLDIVCEQFAPQMLAALGNGWMYTIAAGFYLIVSISILFMIKNGHKYRPTPPPGWPPKAKVVDQAIDPLVIQVEDETDL</sequence>
<dbReference type="SUPFAM" id="SSF103473">
    <property type="entry name" value="MFS general substrate transporter"/>
    <property type="match status" value="1"/>
</dbReference>
<proteinExistence type="predicted"/>
<accession>A0A507CE88</accession>
<reference evidence="7 8" key="1">
    <citation type="journal article" date="2019" name="Sci. Rep.">
        <title>Comparative genomics of chytrid fungi reveal insights into the obligate biotrophic and pathogenic lifestyle of Synchytrium endobioticum.</title>
        <authorList>
            <person name="van de Vossenberg B.T.L.H."/>
            <person name="Warris S."/>
            <person name="Nguyen H.D.T."/>
            <person name="van Gent-Pelzer M.P.E."/>
            <person name="Joly D.L."/>
            <person name="van de Geest H.C."/>
            <person name="Bonants P.J.M."/>
            <person name="Smith D.S."/>
            <person name="Levesque C.A."/>
            <person name="van der Lee T.A.J."/>
        </authorList>
    </citation>
    <scope>NUCLEOTIDE SEQUENCE [LARGE SCALE GENOMIC DNA]</scope>
    <source>
        <strain evidence="7 8">JEL517</strain>
    </source>
</reference>
<keyword evidence="2 5" id="KW-0812">Transmembrane</keyword>
<feature type="transmembrane region" description="Helical" evidence="5">
    <location>
        <begin position="385"/>
        <end position="406"/>
    </location>
</feature>
<evidence type="ECO:0000256" key="5">
    <source>
        <dbReference type="SAM" id="Phobius"/>
    </source>
</evidence>
<dbReference type="PANTHER" id="PTHR23502">
    <property type="entry name" value="MAJOR FACILITATOR SUPERFAMILY"/>
    <property type="match status" value="1"/>
</dbReference>
<evidence type="ECO:0000256" key="1">
    <source>
        <dbReference type="ARBA" id="ARBA00004141"/>
    </source>
</evidence>
<dbReference type="Pfam" id="PF07690">
    <property type="entry name" value="MFS_1"/>
    <property type="match status" value="1"/>
</dbReference>
<evidence type="ECO:0000259" key="6">
    <source>
        <dbReference type="PROSITE" id="PS50850"/>
    </source>
</evidence>
<comment type="subcellular location">
    <subcellularLocation>
        <location evidence="1">Membrane</location>
        <topology evidence="1">Multi-pass membrane protein</topology>
    </subcellularLocation>
</comment>
<evidence type="ECO:0000256" key="2">
    <source>
        <dbReference type="ARBA" id="ARBA00022692"/>
    </source>
</evidence>
<feature type="transmembrane region" description="Helical" evidence="5">
    <location>
        <begin position="136"/>
        <end position="155"/>
    </location>
</feature>
<feature type="transmembrane region" description="Helical" evidence="5">
    <location>
        <begin position="488"/>
        <end position="508"/>
    </location>
</feature>
<dbReference type="InterPro" id="IPR011701">
    <property type="entry name" value="MFS"/>
</dbReference>
<dbReference type="CDD" id="cd17323">
    <property type="entry name" value="MFS_Tpo1_MDR_like"/>
    <property type="match status" value="1"/>
</dbReference>
<evidence type="ECO:0000313" key="8">
    <source>
        <dbReference type="Proteomes" id="UP000319731"/>
    </source>
</evidence>
<dbReference type="OrthoDB" id="2112996at2759"/>
<dbReference type="PROSITE" id="PS50850">
    <property type="entry name" value="MFS"/>
    <property type="match status" value="1"/>
</dbReference>
<dbReference type="InterPro" id="IPR036259">
    <property type="entry name" value="MFS_trans_sf"/>
</dbReference>
<feature type="transmembrane region" description="Helical" evidence="5">
    <location>
        <begin position="102"/>
        <end position="124"/>
    </location>
</feature>
<feature type="transmembrane region" description="Helical" evidence="5">
    <location>
        <begin position="167"/>
        <end position="193"/>
    </location>
</feature>
<dbReference type="EMBL" id="QEAO01000002">
    <property type="protein sequence ID" value="TPX37668.1"/>
    <property type="molecule type" value="Genomic_DNA"/>
</dbReference>
<dbReference type="InterPro" id="IPR005829">
    <property type="entry name" value="Sugar_transporter_CS"/>
</dbReference>
<evidence type="ECO:0000256" key="3">
    <source>
        <dbReference type="ARBA" id="ARBA00022989"/>
    </source>
</evidence>
<feature type="transmembrane region" description="Helical" evidence="5">
    <location>
        <begin position="442"/>
        <end position="462"/>
    </location>
</feature>